<dbReference type="EMBL" id="CACVBM020000888">
    <property type="protein sequence ID" value="CAA7024551.1"/>
    <property type="molecule type" value="Genomic_DNA"/>
</dbReference>
<evidence type="ECO:0000313" key="4">
    <source>
        <dbReference type="Proteomes" id="UP000467841"/>
    </source>
</evidence>
<evidence type="ECO:0000259" key="2">
    <source>
        <dbReference type="Pfam" id="PF00931"/>
    </source>
</evidence>
<accession>A0A6D2IEU4</accession>
<organism evidence="3 4">
    <name type="scientific">Microthlaspi erraticum</name>
    <dbReference type="NCBI Taxonomy" id="1685480"/>
    <lineage>
        <taxon>Eukaryota</taxon>
        <taxon>Viridiplantae</taxon>
        <taxon>Streptophyta</taxon>
        <taxon>Embryophyta</taxon>
        <taxon>Tracheophyta</taxon>
        <taxon>Spermatophyta</taxon>
        <taxon>Magnoliopsida</taxon>
        <taxon>eudicotyledons</taxon>
        <taxon>Gunneridae</taxon>
        <taxon>Pentapetalae</taxon>
        <taxon>rosids</taxon>
        <taxon>malvids</taxon>
        <taxon>Brassicales</taxon>
        <taxon>Brassicaceae</taxon>
        <taxon>Coluteocarpeae</taxon>
        <taxon>Microthlaspi</taxon>
    </lineage>
</organism>
<protein>
    <recommendedName>
        <fullName evidence="2">NB-ARC domain-containing protein</fullName>
    </recommendedName>
</protein>
<feature type="compositionally biased region" description="Acidic residues" evidence="1">
    <location>
        <begin position="88"/>
        <end position="108"/>
    </location>
</feature>
<dbReference type="InterPro" id="IPR032675">
    <property type="entry name" value="LRR_dom_sf"/>
</dbReference>
<feature type="compositionally biased region" description="Polar residues" evidence="1">
    <location>
        <begin position="824"/>
        <end position="836"/>
    </location>
</feature>
<dbReference type="GO" id="GO:0043531">
    <property type="term" value="F:ADP binding"/>
    <property type="evidence" value="ECO:0007669"/>
    <property type="project" value="InterPro"/>
</dbReference>
<dbReference type="Proteomes" id="UP000467841">
    <property type="component" value="Unassembled WGS sequence"/>
</dbReference>
<dbReference type="SUPFAM" id="SSF52058">
    <property type="entry name" value="L domain-like"/>
    <property type="match status" value="1"/>
</dbReference>
<name>A0A6D2IEU4_9BRAS</name>
<gene>
    <name evidence="3" type="ORF">MERR_LOCUS11786</name>
</gene>
<keyword evidence="4" id="KW-1185">Reference proteome</keyword>
<dbReference type="PRINTS" id="PR00364">
    <property type="entry name" value="DISEASERSIST"/>
</dbReference>
<dbReference type="InterPro" id="IPR002182">
    <property type="entry name" value="NB-ARC"/>
</dbReference>
<dbReference type="Gene3D" id="3.40.50.300">
    <property type="entry name" value="P-loop containing nucleotide triphosphate hydrolases"/>
    <property type="match status" value="1"/>
</dbReference>
<dbReference type="OrthoDB" id="839379at2759"/>
<dbReference type="PANTHER" id="PTHR47186:SF3">
    <property type="entry name" value="OS09G0267800 PROTEIN"/>
    <property type="match status" value="1"/>
</dbReference>
<comment type="caution">
    <text evidence="3">The sequence shown here is derived from an EMBL/GenBank/DDBJ whole genome shotgun (WGS) entry which is preliminary data.</text>
</comment>
<dbReference type="SUPFAM" id="SSF52540">
    <property type="entry name" value="P-loop containing nucleoside triphosphate hydrolases"/>
    <property type="match status" value="1"/>
</dbReference>
<dbReference type="InterPro" id="IPR027417">
    <property type="entry name" value="P-loop_NTPase"/>
</dbReference>
<dbReference type="Gene3D" id="3.80.10.10">
    <property type="entry name" value="Ribonuclease Inhibitor"/>
    <property type="match status" value="2"/>
</dbReference>
<proteinExistence type="predicted"/>
<dbReference type="PANTHER" id="PTHR47186">
    <property type="entry name" value="LEUCINE-RICH REPEAT-CONTAINING PROTEIN 57"/>
    <property type="match status" value="1"/>
</dbReference>
<reference evidence="3" key="1">
    <citation type="submission" date="2020-01" db="EMBL/GenBank/DDBJ databases">
        <authorList>
            <person name="Mishra B."/>
        </authorList>
    </citation>
    <scope>NUCLEOTIDE SEQUENCE [LARGE SCALE GENOMIC DNA]</scope>
</reference>
<evidence type="ECO:0000313" key="3">
    <source>
        <dbReference type="EMBL" id="CAA7024551.1"/>
    </source>
</evidence>
<feature type="domain" description="NB-ARC" evidence="2">
    <location>
        <begin position="14"/>
        <end position="143"/>
    </location>
</feature>
<evidence type="ECO:0000256" key="1">
    <source>
        <dbReference type="SAM" id="MobiDB-lite"/>
    </source>
</evidence>
<feature type="region of interest" description="Disordered" evidence="1">
    <location>
        <begin position="824"/>
        <end position="852"/>
    </location>
</feature>
<dbReference type="AlphaFoldDB" id="A0A6D2IEU4"/>
<sequence>MDSHGIHQIAVVKACENILESLNKDTASRVILVGEAGIGKTWLARKICEHATGEEGSCYITLWLNLNRDLDEMSLYKNIASQLSLSLENEEDEEDDSDEDGSKEEEDERTQYLMRLKHKIHQKLKRKKLKGKGKKYPLLVLDDEGSPTKEGKVMKDLHLRDFLAPYRPLKILLTRRKTEEDAMDSDGEIESHLDKSQALRDILSDEYLVDLLESLISEESRSKLRLVEDSWGTNHELLRRHIVRMSMRSPAALVVLAKSLNYICQTRSFLFSLEEVFKIADHPLSFQSGTATGREGAATDRSRENPILRLSYELLESADTKKIPVVDCFWHSLSFFEHCGCVYYQELIAHWILEGYIDPVKSVENAYKDGHNVMMELIKCGLLKIEEDNVVMPEVAMKNLIHLQPHGSGTSRIGLAKVCGGDMKKGLGRINQEDGVIEGVRGTGKGKKITTVLVNGNRLCRETPKRYFEKLGDVEVLGVFEPKLDPFVSFLSKLVKLRVLVIRGCDQLEDIEELKALQGLRVLEVSGGSSLKIISDGFFMAMSELRSIRLSGLQIKSSPSSISLLKKLRRLIIRDCTVLEDLPDIQELGMLEVVDVSGARGLETCFDKGKKNKSKNQNFYHLQQLQLLDLSESQIDRLPIFQDAEVAAKLHSLAWLLLRNCRKLVRLPNLKPLSGLQVLDLSGSTSLGKILEVCFEDKKELRVLNLSGTNLCRLPTTIAGLSNLSKLLLKNCPNLEALPNIQKLTNLEVFDVSGCSKLHTVKGSFVDMPYLHEVNLRGTKVETPEFPKESKIRCQKHIILGDERPFQGGDWSQVMKAIEYEITGNSSSSDAVSKSQEISEKKSGEDQLSELA</sequence>
<dbReference type="Pfam" id="PF00931">
    <property type="entry name" value="NB-ARC"/>
    <property type="match status" value="1"/>
</dbReference>
<feature type="region of interest" description="Disordered" evidence="1">
    <location>
        <begin position="86"/>
        <end position="108"/>
    </location>
</feature>